<protein>
    <submittedName>
        <fullName evidence="2">Uncharacterized protein</fullName>
    </submittedName>
</protein>
<dbReference type="AlphaFoldDB" id="A0A5E4QZH0"/>
<evidence type="ECO:0000313" key="3">
    <source>
        <dbReference type="Proteomes" id="UP000324832"/>
    </source>
</evidence>
<reference evidence="2 3" key="1">
    <citation type="submission" date="2017-07" db="EMBL/GenBank/DDBJ databases">
        <authorList>
            <person name="Talla V."/>
            <person name="Backstrom N."/>
        </authorList>
    </citation>
    <scope>NUCLEOTIDE SEQUENCE [LARGE SCALE GENOMIC DNA]</scope>
</reference>
<evidence type="ECO:0000256" key="1">
    <source>
        <dbReference type="SAM" id="MobiDB-lite"/>
    </source>
</evidence>
<name>A0A5E4QZH0_9NEOP</name>
<gene>
    <name evidence="2" type="ORF">LSINAPIS_LOCUS13726</name>
</gene>
<accession>A0A5E4QZH0</accession>
<proteinExistence type="predicted"/>
<keyword evidence="3" id="KW-1185">Reference proteome</keyword>
<dbReference type="Proteomes" id="UP000324832">
    <property type="component" value="Unassembled WGS sequence"/>
</dbReference>
<feature type="region of interest" description="Disordered" evidence="1">
    <location>
        <begin position="1"/>
        <end position="45"/>
    </location>
</feature>
<feature type="compositionally biased region" description="Low complexity" evidence="1">
    <location>
        <begin position="34"/>
        <end position="45"/>
    </location>
</feature>
<feature type="compositionally biased region" description="Basic and acidic residues" evidence="1">
    <location>
        <begin position="1"/>
        <end position="17"/>
    </location>
</feature>
<dbReference type="EMBL" id="FZQP02006804">
    <property type="protein sequence ID" value="VVD03812.1"/>
    <property type="molecule type" value="Genomic_DNA"/>
</dbReference>
<evidence type="ECO:0000313" key="2">
    <source>
        <dbReference type="EMBL" id="VVD03812.1"/>
    </source>
</evidence>
<sequence length="97" mass="10490">MLIQTEGHRGPGADRWSRRCRTTAPSPGRAPDLGPNRRLAPGAGRARLVRDPVRHDLAAVRLKRSLAAVRGSRGHAVRRVALVPGRRQLAPAAAQLQ</sequence>
<organism evidence="2 3">
    <name type="scientific">Leptidea sinapis</name>
    <dbReference type="NCBI Taxonomy" id="189913"/>
    <lineage>
        <taxon>Eukaryota</taxon>
        <taxon>Metazoa</taxon>
        <taxon>Ecdysozoa</taxon>
        <taxon>Arthropoda</taxon>
        <taxon>Hexapoda</taxon>
        <taxon>Insecta</taxon>
        <taxon>Pterygota</taxon>
        <taxon>Neoptera</taxon>
        <taxon>Endopterygota</taxon>
        <taxon>Lepidoptera</taxon>
        <taxon>Glossata</taxon>
        <taxon>Ditrysia</taxon>
        <taxon>Papilionoidea</taxon>
        <taxon>Pieridae</taxon>
        <taxon>Dismorphiinae</taxon>
        <taxon>Leptidea</taxon>
    </lineage>
</organism>